<dbReference type="EMBL" id="CP000302">
    <property type="protein sequence ID" value="ABE55459.1"/>
    <property type="molecule type" value="Genomic_DNA"/>
</dbReference>
<gene>
    <name evidence="1" type="ordered locus">Sden_2177</name>
</gene>
<dbReference type="InterPro" id="IPR050114">
    <property type="entry name" value="UPF0173_UPF0282_UlaG_hydrolase"/>
</dbReference>
<dbReference type="HOGENOM" id="CLU_926731_0_0_6"/>
<proteinExistence type="predicted"/>
<dbReference type="AlphaFoldDB" id="Q12M67"/>
<accession>Q12M67</accession>
<dbReference type="Pfam" id="PF13483">
    <property type="entry name" value="Lactamase_B_3"/>
    <property type="match status" value="1"/>
</dbReference>
<evidence type="ECO:0008006" key="3">
    <source>
        <dbReference type="Google" id="ProtNLM"/>
    </source>
</evidence>
<dbReference type="PANTHER" id="PTHR43546">
    <property type="entry name" value="UPF0173 METAL-DEPENDENT HYDROLASE MJ1163-RELATED"/>
    <property type="match status" value="1"/>
</dbReference>
<name>Q12M67_SHEDO</name>
<reference evidence="1" key="1">
    <citation type="submission" date="2006-03" db="EMBL/GenBank/DDBJ databases">
        <title>Complete sequence of Shewanella denitrificans OS217.</title>
        <authorList>
            <consortium name="US DOE Joint Genome Institute"/>
            <person name="Copeland A."/>
            <person name="Lucas S."/>
            <person name="Lapidus A."/>
            <person name="Barry K."/>
            <person name="Detter J.C."/>
            <person name="Glavina del Rio T."/>
            <person name="Hammon N."/>
            <person name="Israni S."/>
            <person name="Dalin E."/>
            <person name="Tice H."/>
            <person name="Pitluck S."/>
            <person name="Brettin T."/>
            <person name="Bruce D."/>
            <person name="Han C."/>
            <person name="Tapia R."/>
            <person name="Gilna P."/>
            <person name="Kiss H."/>
            <person name="Schmutz J."/>
            <person name="Larimer F."/>
            <person name="Land M."/>
            <person name="Hauser L."/>
            <person name="Kyrpides N."/>
            <person name="Lykidis A."/>
            <person name="Richardson P."/>
        </authorList>
    </citation>
    <scope>NUCLEOTIDE SEQUENCE [LARGE SCALE GENOMIC DNA]</scope>
    <source>
        <strain evidence="1">OS217</strain>
    </source>
</reference>
<evidence type="ECO:0000313" key="2">
    <source>
        <dbReference type="Proteomes" id="UP000001982"/>
    </source>
</evidence>
<dbReference type="SUPFAM" id="SSF56281">
    <property type="entry name" value="Metallo-hydrolase/oxidoreductase"/>
    <property type="match status" value="1"/>
</dbReference>
<dbReference type="KEGG" id="sdn:Sden_2177"/>
<dbReference type="STRING" id="318161.Sden_2177"/>
<evidence type="ECO:0000313" key="1">
    <source>
        <dbReference type="EMBL" id="ABE55459.1"/>
    </source>
</evidence>
<sequence length="303" mass="34353">MPTLTCIKVSLTWSLFFNNQNEGFMRFLITSLLFFVVLCSTHSFATQDVLGTAHYLGNEGVLVVGTQKKILFDPMFNKNFQRFSLVPESLKFKILENEAPFENIDVIFISHSHADHFDAKEVSAYLHKYQNVQLIAPTQVIEKLKLLGDDKKITTQLHEISMILGEPPKALSLAGVQVEVIRIPHVGWPESADVENLVYRVTLDDVTVMHLGDSDINSEHYLPFSRFWAKKVTHHAFIPGVFAVNTNPEQSLKAQFNVQSITYIHIPMNVPDTLHQLKVDFFSVPDEIREIINTNSSDLSSVL</sequence>
<keyword evidence="2" id="KW-1185">Reference proteome</keyword>
<dbReference type="eggNOG" id="COG2220">
    <property type="taxonomic scope" value="Bacteria"/>
</dbReference>
<dbReference type="Proteomes" id="UP000001982">
    <property type="component" value="Chromosome"/>
</dbReference>
<dbReference type="Gene3D" id="3.60.15.10">
    <property type="entry name" value="Ribonuclease Z/Hydroxyacylglutathione hydrolase-like"/>
    <property type="match status" value="1"/>
</dbReference>
<dbReference type="InterPro" id="IPR036866">
    <property type="entry name" value="RibonucZ/Hydroxyglut_hydro"/>
</dbReference>
<dbReference type="PANTHER" id="PTHR43546:SF3">
    <property type="entry name" value="UPF0173 METAL-DEPENDENT HYDROLASE MJ1163"/>
    <property type="match status" value="1"/>
</dbReference>
<organism evidence="1 2">
    <name type="scientific">Shewanella denitrificans (strain OS217 / ATCC BAA-1090 / DSM 15013)</name>
    <dbReference type="NCBI Taxonomy" id="318161"/>
    <lineage>
        <taxon>Bacteria</taxon>
        <taxon>Pseudomonadati</taxon>
        <taxon>Pseudomonadota</taxon>
        <taxon>Gammaproteobacteria</taxon>
        <taxon>Alteromonadales</taxon>
        <taxon>Shewanellaceae</taxon>
        <taxon>Shewanella</taxon>
    </lineage>
</organism>
<protein>
    <recommendedName>
        <fullName evidence="3">Metallo-beta-lactamase domain-containing protein</fullName>
    </recommendedName>
</protein>